<dbReference type="InterPro" id="IPR025110">
    <property type="entry name" value="AMP-bd_C"/>
</dbReference>
<dbReference type="InterPro" id="IPR042099">
    <property type="entry name" value="ANL_N_sf"/>
</dbReference>
<dbReference type="CDD" id="cd05911">
    <property type="entry name" value="Firefly_Luc_like"/>
    <property type="match status" value="1"/>
</dbReference>
<feature type="domain" description="AMP-dependent synthetase/ligase" evidence="1">
    <location>
        <begin position="39"/>
        <end position="404"/>
    </location>
</feature>
<dbReference type="RefSeq" id="XP_047764171.1">
    <property type="nucleotide sequence ID" value="XM_047909168.1"/>
</dbReference>
<gene>
    <name evidence="3" type="ORF">CLAFUR5_10020</name>
</gene>
<dbReference type="OMA" id="AWPNTDF"/>
<dbReference type="InterPro" id="IPR045851">
    <property type="entry name" value="AMP-bd_C_sf"/>
</dbReference>
<dbReference type="Pfam" id="PF00501">
    <property type="entry name" value="AMP-binding"/>
    <property type="match status" value="1"/>
</dbReference>
<dbReference type="PANTHER" id="PTHR24096">
    <property type="entry name" value="LONG-CHAIN-FATTY-ACID--COA LIGASE"/>
    <property type="match status" value="1"/>
</dbReference>
<dbReference type="Gene3D" id="3.30.300.30">
    <property type="match status" value="1"/>
</dbReference>
<reference evidence="3" key="1">
    <citation type="submission" date="2021-12" db="EMBL/GenBank/DDBJ databases">
        <authorList>
            <person name="Zaccaron A."/>
            <person name="Stergiopoulos I."/>
        </authorList>
    </citation>
    <scope>NUCLEOTIDE SEQUENCE</scope>
    <source>
        <strain evidence="3">Race5_Kim</strain>
    </source>
</reference>
<dbReference type="AlphaFoldDB" id="A0A9Q8PCA0"/>
<keyword evidence="4" id="KW-1185">Reference proteome</keyword>
<reference evidence="3" key="2">
    <citation type="journal article" date="2022" name="Microb. Genom.">
        <title>A chromosome-scale genome assembly of the tomato pathogen Cladosporium fulvum reveals a compartmentalized genome architecture and the presence of a dispensable chromosome.</title>
        <authorList>
            <person name="Zaccaron A.Z."/>
            <person name="Chen L.H."/>
            <person name="Samaras A."/>
            <person name="Stergiopoulos I."/>
        </authorList>
    </citation>
    <scope>NUCLEOTIDE SEQUENCE</scope>
    <source>
        <strain evidence="3">Race5_Kim</strain>
    </source>
</reference>
<dbReference type="InterPro" id="IPR020845">
    <property type="entry name" value="AMP-binding_CS"/>
</dbReference>
<dbReference type="Gene3D" id="3.40.50.12780">
    <property type="entry name" value="N-terminal domain of ligase-like"/>
    <property type="match status" value="1"/>
</dbReference>
<dbReference type="EMBL" id="CP090169">
    <property type="protein sequence ID" value="UJO19805.1"/>
    <property type="molecule type" value="Genomic_DNA"/>
</dbReference>
<dbReference type="GO" id="GO:0016405">
    <property type="term" value="F:CoA-ligase activity"/>
    <property type="evidence" value="ECO:0007669"/>
    <property type="project" value="TreeGrafter"/>
</dbReference>
<accession>A0A9Q8PCA0</accession>
<evidence type="ECO:0000313" key="4">
    <source>
        <dbReference type="Proteomes" id="UP000756132"/>
    </source>
</evidence>
<dbReference type="Pfam" id="PF13193">
    <property type="entry name" value="AMP-binding_C"/>
    <property type="match status" value="1"/>
</dbReference>
<protein>
    <submittedName>
        <fullName evidence="3">Acyl-CoA synthetase ACTT5</fullName>
    </submittedName>
</protein>
<dbReference type="OrthoDB" id="6509636at2759"/>
<dbReference type="SUPFAM" id="SSF56801">
    <property type="entry name" value="Acetyl-CoA synthetase-like"/>
    <property type="match status" value="1"/>
</dbReference>
<dbReference type="InterPro" id="IPR000873">
    <property type="entry name" value="AMP-dep_synth/lig_dom"/>
</dbReference>
<evidence type="ECO:0000259" key="1">
    <source>
        <dbReference type="Pfam" id="PF00501"/>
    </source>
</evidence>
<evidence type="ECO:0000313" key="3">
    <source>
        <dbReference type="EMBL" id="UJO19805.1"/>
    </source>
</evidence>
<dbReference type="KEGG" id="ffu:CLAFUR5_10020"/>
<sequence>MVYTSPLPDIDIPKENILDYLFPKDVTANEQPVWIDSSDFNNHVSPKQMLQWIKRVIIGLDKLGLQKGDVCLVHTPNHVLFPAAYLGIVGGSRCFSAINPIYTVDEIVHQMTLTNAKCLLVHPDLVERDLEAAKKAGTITPDRIFQFTDDAKPCKEKLGVKDWRHMLGSEQEAESFRWKSLSPRESETTVATINFSSGTTGMPKGVMISHHALIANVEQTAKIRWPEKDFSKGDRVTDERWIGFLPLYHAYGQMYANLMAVKFQVPIYIMRQFVYEDYIRCIERAQVTDLQVAPPILIMMAKRPETQKYDLSCIRSIISGGAPLGKDLANEIAKKFNCDVKQGWGMTEVTCGSILQVEARDDGTVGRLIPNNQLRLVDDDGKDVGTDTPGEMWIKAPNVMLGYWRNEQATKEALTQDMWLKTGDVAVINKEGFIWIVDRKKELIKVNALQVAPAELEAKLLTLDSVADAAAVGVTINSEEWPRAYVVLSEKAKKANVTPNQIQDAFRPLVAKHKALVGGVKFVDEIPKLASGKIQRKIMREWAKKDSADLSKNFERARL</sequence>
<name>A0A9Q8PCA0_PASFU</name>
<dbReference type="PROSITE" id="PS00455">
    <property type="entry name" value="AMP_BINDING"/>
    <property type="match status" value="1"/>
</dbReference>
<dbReference type="GeneID" id="71989898"/>
<evidence type="ECO:0000259" key="2">
    <source>
        <dbReference type="Pfam" id="PF13193"/>
    </source>
</evidence>
<organism evidence="3 4">
    <name type="scientific">Passalora fulva</name>
    <name type="common">Tomato leaf mold</name>
    <name type="synonym">Cladosporium fulvum</name>
    <dbReference type="NCBI Taxonomy" id="5499"/>
    <lineage>
        <taxon>Eukaryota</taxon>
        <taxon>Fungi</taxon>
        <taxon>Dikarya</taxon>
        <taxon>Ascomycota</taxon>
        <taxon>Pezizomycotina</taxon>
        <taxon>Dothideomycetes</taxon>
        <taxon>Dothideomycetidae</taxon>
        <taxon>Mycosphaerellales</taxon>
        <taxon>Mycosphaerellaceae</taxon>
        <taxon>Fulvia</taxon>
    </lineage>
</organism>
<proteinExistence type="predicted"/>
<feature type="domain" description="AMP-binding enzyme C-terminal" evidence="2">
    <location>
        <begin position="455"/>
        <end position="533"/>
    </location>
</feature>
<dbReference type="PANTHER" id="PTHR24096:SF194">
    <property type="entry name" value="AMP-DEPENDENT SYNTHETASE_LIGASE DOMAIN-CONTAINING PROTEIN"/>
    <property type="match status" value="1"/>
</dbReference>
<dbReference type="Proteomes" id="UP000756132">
    <property type="component" value="Chromosome 7"/>
</dbReference>